<comment type="caution">
    <text evidence="2">The sequence shown here is derived from an EMBL/GenBank/DDBJ whole genome shotgun (WGS) entry which is preliminary data.</text>
</comment>
<feature type="region of interest" description="Disordered" evidence="1">
    <location>
        <begin position="460"/>
        <end position="522"/>
    </location>
</feature>
<evidence type="ECO:0000313" key="3">
    <source>
        <dbReference type="Proteomes" id="UP000438429"/>
    </source>
</evidence>
<dbReference type="EMBL" id="VEVO01000009">
    <property type="protein sequence ID" value="KAF0036861.1"/>
    <property type="molecule type" value="Genomic_DNA"/>
</dbReference>
<protein>
    <submittedName>
        <fullName evidence="2">Uncharacterized protein</fullName>
    </submittedName>
</protein>
<dbReference type="AlphaFoldDB" id="A0A6A4T0S4"/>
<reference evidence="2 3" key="1">
    <citation type="submission" date="2019-06" db="EMBL/GenBank/DDBJ databases">
        <title>Draft genomes of female and male turbot (Scophthalmus maximus).</title>
        <authorList>
            <person name="Xu H."/>
            <person name="Xu X.-W."/>
            <person name="Shao C."/>
            <person name="Chen S."/>
        </authorList>
    </citation>
    <scope>NUCLEOTIDE SEQUENCE [LARGE SCALE GENOMIC DNA]</scope>
    <source>
        <strain evidence="2">Ysfricsl-2016a</strain>
        <tissue evidence="2">Blood</tissue>
    </source>
</reference>
<feature type="compositionally biased region" description="Polar residues" evidence="1">
    <location>
        <begin position="307"/>
        <end position="317"/>
    </location>
</feature>
<evidence type="ECO:0000313" key="2">
    <source>
        <dbReference type="EMBL" id="KAF0036861.1"/>
    </source>
</evidence>
<feature type="compositionally biased region" description="Polar residues" evidence="1">
    <location>
        <begin position="471"/>
        <end position="481"/>
    </location>
</feature>
<organism evidence="2 3">
    <name type="scientific">Scophthalmus maximus</name>
    <name type="common">Turbot</name>
    <name type="synonym">Psetta maxima</name>
    <dbReference type="NCBI Taxonomy" id="52904"/>
    <lineage>
        <taxon>Eukaryota</taxon>
        <taxon>Metazoa</taxon>
        <taxon>Chordata</taxon>
        <taxon>Craniata</taxon>
        <taxon>Vertebrata</taxon>
        <taxon>Euteleostomi</taxon>
        <taxon>Actinopterygii</taxon>
        <taxon>Neopterygii</taxon>
        <taxon>Teleostei</taxon>
        <taxon>Neoteleostei</taxon>
        <taxon>Acanthomorphata</taxon>
        <taxon>Carangaria</taxon>
        <taxon>Pleuronectiformes</taxon>
        <taxon>Pleuronectoidei</taxon>
        <taxon>Scophthalmidae</taxon>
        <taxon>Scophthalmus</taxon>
    </lineage>
</organism>
<dbReference type="Proteomes" id="UP000438429">
    <property type="component" value="Unassembled WGS sequence"/>
</dbReference>
<proteinExistence type="predicted"/>
<accession>A0A6A4T0S4</accession>
<sequence length="663" mass="74616">MERTKNHHRLILDSSKLKVSDNVHLPLVHADRINADKGAYYVLVWDPSRGRSVLQKPAAKRFCHDVVNSVTEEIMCSIRSIVSVWHSKLQRIHSHVQPEQCLFRVDESYVLENIDHILPQVFARANNTSPSCCSCENMSEFSRLVAKEAAARINYLLAIELRSNTGHLKCRTEESNWIYVENIEAMVDLVGHILHCMCLDKCRCTPQRGERVNTVPLLDNQGEEPMQLIRSKWDYEIVYSSSEKAVMDILTEVNNRPTRRENGGAGDFDSQAEDGAPCEPLRCPGNCGDAEDSDAEDVSEVADISEQKQSSGETTDSALWDPSRHPLRDHLDVSSLSESVKNHKMVVLVLTGLIMRTMQKSQESMNQEEFNTVFKNLTDKAFQKIELGDITMSTDNDKSIKAMYKALFRDLCERFSSAKGLLTVMQLQLYDEVIIEALKTHLTKQKTVGKGIMKSFKSRFSGSSGVDPSDFDSQASGSSDLRYSEERGQFQSPGENTDRAPCEPSRQPLTDQMEGSPFSESATKSNRKQIVLMLTGLIMLTIQKTQESVNQEEFCMVFKNLTDKAMQQIEHADVTVSPNNDKSIKQMYKALFRDLCQRFDSAKGLLTVMQLQLCDEVIIEALETHLTTPTKQQNAAARFFSSVGKGIMKPFKSFFSGSSVVDP</sequence>
<name>A0A6A4T0S4_SCOMX</name>
<evidence type="ECO:0000256" key="1">
    <source>
        <dbReference type="SAM" id="MobiDB-lite"/>
    </source>
</evidence>
<feature type="region of interest" description="Disordered" evidence="1">
    <location>
        <begin position="256"/>
        <end position="323"/>
    </location>
</feature>
<gene>
    <name evidence="2" type="ORF">F2P81_009735</name>
</gene>
<feature type="compositionally biased region" description="Acidic residues" evidence="1">
    <location>
        <begin position="289"/>
        <end position="300"/>
    </location>
</feature>